<dbReference type="SMART" id="SM00347">
    <property type="entry name" value="HTH_MARR"/>
    <property type="match status" value="1"/>
</dbReference>
<evidence type="ECO:0000256" key="2">
    <source>
        <dbReference type="ARBA" id="ARBA00023125"/>
    </source>
</evidence>
<keyword evidence="1" id="KW-0805">Transcription regulation</keyword>
<dbReference type="Pfam" id="PF12802">
    <property type="entry name" value="MarR_2"/>
    <property type="match status" value="1"/>
</dbReference>
<gene>
    <name evidence="5" type="ORF">DFR67_101225</name>
</gene>
<evidence type="ECO:0000313" key="5">
    <source>
        <dbReference type="EMBL" id="PYE20834.1"/>
    </source>
</evidence>
<dbReference type="InterPro" id="IPR036388">
    <property type="entry name" value="WH-like_DNA-bd_sf"/>
</dbReference>
<name>A0A318S7T0_WILLI</name>
<dbReference type="GO" id="GO:0003677">
    <property type="term" value="F:DNA binding"/>
    <property type="evidence" value="ECO:0007669"/>
    <property type="project" value="UniProtKB-KW"/>
</dbReference>
<dbReference type="PRINTS" id="PR00598">
    <property type="entry name" value="HTHMARR"/>
</dbReference>
<dbReference type="InterPro" id="IPR000835">
    <property type="entry name" value="HTH_MarR-typ"/>
</dbReference>
<dbReference type="GO" id="GO:0003700">
    <property type="term" value="F:DNA-binding transcription factor activity"/>
    <property type="evidence" value="ECO:0007669"/>
    <property type="project" value="InterPro"/>
</dbReference>
<dbReference type="SUPFAM" id="SSF46785">
    <property type="entry name" value="Winged helix' DNA-binding domain"/>
    <property type="match status" value="1"/>
</dbReference>
<dbReference type="InterPro" id="IPR036390">
    <property type="entry name" value="WH_DNA-bd_sf"/>
</dbReference>
<dbReference type="EMBL" id="QJSP01000001">
    <property type="protein sequence ID" value="PYE20834.1"/>
    <property type="molecule type" value="Genomic_DNA"/>
</dbReference>
<dbReference type="OrthoDB" id="3237509at2"/>
<evidence type="ECO:0000256" key="1">
    <source>
        <dbReference type="ARBA" id="ARBA00023015"/>
    </source>
</evidence>
<reference evidence="5 6" key="1">
    <citation type="submission" date="2018-06" db="EMBL/GenBank/DDBJ databases">
        <title>Genomic Encyclopedia of Type Strains, Phase IV (KMG-IV): sequencing the most valuable type-strain genomes for metagenomic binning, comparative biology and taxonomic classification.</title>
        <authorList>
            <person name="Goeker M."/>
        </authorList>
    </citation>
    <scope>NUCLEOTIDE SEQUENCE [LARGE SCALE GENOMIC DNA]</scope>
    <source>
        <strain evidence="5 6">DSM 45521</strain>
    </source>
</reference>
<evidence type="ECO:0000259" key="4">
    <source>
        <dbReference type="PROSITE" id="PS50995"/>
    </source>
</evidence>
<dbReference type="PANTHER" id="PTHR42756:SF1">
    <property type="entry name" value="TRANSCRIPTIONAL REPRESSOR OF EMRAB OPERON"/>
    <property type="match status" value="1"/>
</dbReference>
<comment type="caution">
    <text evidence="5">The sequence shown here is derived from an EMBL/GenBank/DDBJ whole genome shotgun (WGS) entry which is preliminary data.</text>
</comment>
<feature type="domain" description="HTH marR-type" evidence="4">
    <location>
        <begin position="27"/>
        <end position="162"/>
    </location>
</feature>
<dbReference type="RefSeq" id="WP_110467574.1">
    <property type="nucleotide sequence ID" value="NZ_QJSP01000001.1"/>
</dbReference>
<keyword evidence="3" id="KW-0804">Transcription</keyword>
<accession>A0A318S7T0</accession>
<evidence type="ECO:0000313" key="6">
    <source>
        <dbReference type="Proteomes" id="UP000247591"/>
    </source>
</evidence>
<proteinExistence type="predicted"/>
<dbReference type="AlphaFoldDB" id="A0A318S7T0"/>
<dbReference type="PANTHER" id="PTHR42756">
    <property type="entry name" value="TRANSCRIPTIONAL REGULATOR, MARR"/>
    <property type="match status" value="1"/>
</dbReference>
<evidence type="ECO:0000256" key="3">
    <source>
        <dbReference type="ARBA" id="ARBA00023163"/>
    </source>
</evidence>
<keyword evidence="6" id="KW-1185">Reference proteome</keyword>
<protein>
    <submittedName>
        <fullName evidence="5">DNA-binding MarR family transcriptional regulator</fullName>
    </submittedName>
</protein>
<keyword evidence="2 5" id="KW-0238">DNA-binding</keyword>
<dbReference type="Gene3D" id="1.10.10.10">
    <property type="entry name" value="Winged helix-like DNA-binding domain superfamily/Winged helix DNA-binding domain"/>
    <property type="match status" value="1"/>
</dbReference>
<organism evidence="5 6">
    <name type="scientific">Williamsia limnetica</name>
    <dbReference type="NCBI Taxonomy" id="882452"/>
    <lineage>
        <taxon>Bacteria</taxon>
        <taxon>Bacillati</taxon>
        <taxon>Actinomycetota</taxon>
        <taxon>Actinomycetes</taxon>
        <taxon>Mycobacteriales</taxon>
        <taxon>Nocardiaceae</taxon>
        <taxon>Williamsia</taxon>
    </lineage>
</organism>
<sequence>MALDPDDPIDAIALAWIRERPQTPIHSIPIVTRIWQAAKLFGDDRMRLLREHGTDSATLDLLSTLRRAGTPYRLSTRELADQALITAGAISQRVSRAEGQGLVTRHADPKVARRVEVQLTELGHHTVEQLVDTVLHRENQLLSGLTVDERNQLQHLTRRLLEELHATLDHDHKPGHVGD</sequence>
<dbReference type="PROSITE" id="PS50995">
    <property type="entry name" value="HTH_MARR_2"/>
    <property type="match status" value="1"/>
</dbReference>
<dbReference type="Proteomes" id="UP000247591">
    <property type="component" value="Unassembled WGS sequence"/>
</dbReference>